<accession>W1XH87</accession>
<dbReference type="Gene3D" id="2.170.120.40">
    <property type="entry name" value="YbbR-like domain"/>
    <property type="match status" value="1"/>
</dbReference>
<organism evidence="1">
    <name type="scientific">human gut metagenome</name>
    <dbReference type="NCBI Taxonomy" id="408170"/>
    <lineage>
        <taxon>unclassified sequences</taxon>
        <taxon>metagenomes</taxon>
        <taxon>organismal metagenomes</taxon>
    </lineage>
</organism>
<dbReference type="InterPro" id="IPR012505">
    <property type="entry name" value="YbbR"/>
</dbReference>
<dbReference type="Pfam" id="PF07949">
    <property type="entry name" value="YbbR"/>
    <property type="match status" value="1"/>
</dbReference>
<reference evidence="1" key="1">
    <citation type="submission" date="2013-12" db="EMBL/GenBank/DDBJ databases">
        <title>A Varibaculum cambriense genome reconstructed from a premature infant gut community with otherwise low bacterial novelty that shifts toward anaerobic metabolism during the third week of life.</title>
        <authorList>
            <person name="Brown C.T."/>
            <person name="Sharon I."/>
            <person name="Thomas B.C."/>
            <person name="Castelle C.J."/>
            <person name="Morowitz M.J."/>
            <person name="Banfield J.F."/>
        </authorList>
    </citation>
    <scope>NUCLEOTIDE SEQUENCE</scope>
</reference>
<feature type="non-terminal residue" evidence="1">
    <location>
        <position position="98"/>
    </location>
</feature>
<dbReference type="EMBL" id="AZMM01015965">
    <property type="protein sequence ID" value="ETJ29506.1"/>
    <property type="molecule type" value="Genomic_DNA"/>
</dbReference>
<sequence>TSATPTQLTVTGREEMIDSVTEIQTEPIDVSGATETVQGNYNLVLPNGVNSNTTTVRVKVEIQKKVLNGGYFFSTILLISDLTVTATRRFIILIISFL</sequence>
<dbReference type="AlphaFoldDB" id="W1XH87"/>
<protein>
    <submittedName>
        <fullName evidence="1">YbbR family protein</fullName>
    </submittedName>
</protein>
<feature type="non-terminal residue" evidence="1">
    <location>
        <position position="1"/>
    </location>
</feature>
<evidence type="ECO:0000313" key="1">
    <source>
        <dbReference type="EMBL" id="ETJ29506.1"/>
    </source>
</evidence>
<comment type="caution">
    <text evidence="1">The sequence shown here is derived from an EMBL/GenBank/DDBJ whole genome shotgun (WGS) entry which is preliminary data.</text>
</comment>
<gene>
    <name evidence="1" type="ORF">Q604_UNBC15965G0001</name>
</gene>
<name>W1XH87_9ZZZZ</name>
<proteinExistence type="predicted"/>